<name>A0A1F5IR37_9BACT</name>
<reference evidence="1 2" key="1">
    <citation type="journal article" date="2016" name="Nat. Commun.">
        <title>Thousands of microbial genomes shed light on interconnected biogeochemical processes in an aquifer system.</title>
        <authorList>
            <person name="Anantharaman K."/>
            <person name="Brown C.T."/>
            <person name="Hug L.A."/>
            <person name="Sharon I."/>
            <person name="Castelle C.J."/>
            <person name="Probst A.J."/>
            <person name="Thomas B.C."/>
            <person name="Singh A."/>
            <person name="Wilkins M.J."/>
            <person name="Karaoz U."/>
            <person name="Brodie E.L."/>
            <person name="Williams K.H."/>
            <person name="Hubbard S.S."/>
            <person name="Banfield J.F."/>
        </authorList>
    </citation>
    <scope>NUCLEOTIDE SEQUENCE [LARGE SCALE GENOMIC DNA]</scope>
</reference>
<sequence length="84" mass="9917">MRTKPLEYDPVVHGYSVAVSYKYDITSIKDVVKILKKIRHENTSEEYAEKFSALLRLFDTYIRRKLNLEGKITREKLIKKGLIN</sequence>
<accession>A0A1F5IR37</accession>
<dbReference type="AlphaFoldDB" id="A0A1F5IR37"/>
<protein>
    <submittedName>
        <fullName evidence="1">Uncharacterized protein</fullName>
    </submittedName>
</protein>
<dbReference type="EMBL" id="MFCR01000008">
    <property type="protein sequence ID" value="OGE18822.1"/>
    <property type="molecule type" value="Genomic_DNA"/>
</dbReference>
<gene>
    <name evidence="1" type="ORF">A2871_02400</name>
</gene>
<comment type="caution">
    <text evidence="1">The sequence shown here is derived from an EMBL/GenBank/DDBJ whole genome shotgun (WGS) entry which is preliminary data.</text>
</comment>
<dbReference type="Proteomes" id="UP000176336">
    <property type="component" value="Unassembled WGS sequence"/>
</dbReference>
<organism evidence="1 2">
    <name type="scientific">Candidatus Daviesbacteria bacterium RIFCSPHIGHO2_01_FULL_41_23</name>
    <dbReference type="NCBI Taxonomy" id="1797764"/>
    <lineage>
        <taxon>Bacteria</taxon>
        <taxon>Candidatus Daviesiibacteriota</taxon>
    </lineage>
</organism>
<proteinExistence type="predicted"/>
<evidence type="ECO:0000313" key="1">
    <source>
        <dbReference type="EMBL" id="OGE18822.1"/>
    </source>
</evidence>
<evidence type="ECO:0000313" key="2">
    <source>
        <dbReference type="Proteomes" id="UP000176336"/>
    </source>
</evidence>